<dbReference type="Proteomes" id="UP000663877">
    <property type="component" value="Unassembled WGS sequence"/>
</dbReference>
<gene>
    <name evidence="2" type="ORF">BJG266_LOCUS8384</name>
    <name evidence="3" type="ORF">QVE165_LOCUS29714</name>
    <name evidence="4" type="ORF">QVE165_LOCUS39968</name>
</gene>
<protein>
    <recommendedName>
        <fullName evidence="1">CRAL-TRIO domain-containing protein</fullName>
    </recommendedName>
</protein>
<sequence length="368" mass="42912">MTTNDHGHVNNLDRNQRDLLKAYWLALIAAIDEDSSKVVDSKFGEELFYLFAQFNPDVTLLRWLRACKWQVTPAVQFMKDTLKWRHEWGLRTLSAKGESNVMLEECTSGKAYYMGKDKANRPVSYVHASEHIRGQFPIEATERFLILFMETGRDLAESHIEEGTVVLDMGNVSLKNLDYQYIKFMIDAMQNYYPECLGVALIVNAPWSFSTVWKVIRRWLDPVVESKIHFLNDSSELVKYIDPAVIPQRLQGNHVDFKFVPSTKEDEARLTAIRKDEKGMQKAQMEHRKAAQDYLNVTLKWANTSAQNEKDYETDRTQAAKLLSDTYRQLIPYISTQTYYHRIGMIQEPMFDITYNRICNDDTELTRF</sequence>
<dbReference type="SMART" id="SM00516">
    <property type="entry name" value="SEC14"/>
    <property type="match status" value="1"/>
</dbReference>
<evidence type="ECO:0000313" key="2">
    <source>
        <dbReference type="EMBL" id="CAF0861114.1"/>
    </source>
</evidence>
<comment type="caution">
    <text evidence="2">The sequence shown here is derived from an EMBL/GenBank/DDBJ whole genome shotgun (WGS) entry which is preliminary data.</text>
</comment>
<dbReference type="CDD" id="cd00170">
    <property type="entry name" value="SEC14"/>
    <property type="match status" value="1"/>
</dbReference>
<evidence type="ECO:0000313" key="4">
    <source>
        <dbReference type="EMBL" id="CAF1446042.1"/>
    </source>
</evidence>
<dbReference type="Gene3D" id="3.40.525.10">
    <property type="entry name" value="CRAL-TRIO lipid binding domain"/>
    <property type="match status" value="1"/>
</dbReference>
<feature type="domain" description="CRAL-TRIO" evidence="1">
    <location>
        <begin position="113"/>
        <end position="258"/>
    </location>
</feature>
<organism evidence="2 6">
    <name type="scientific">Adineta steineri</name>
    <dbReference type="NCBI Taxonomy" id="433720"/>
    <lineage>
        <taxon>Eukaryota</taxon>
        <taxon>Metazoa</taxon>
        <taxon>Spiralia</taxon>
        <taxon>Gnathifera</taxon>
        <taxon>Rotifera</taxon>
        <taxon>Eurotatoria</taxon>
        <taxon>Bdelloidea</taxon>
        <taxon>Adinetida</taxon>
        <taxon>Adinetidae</taxon>
        <taxon>Adineta</taxon>
    </lineage>
</organism>
<evidence type="ECO:0000313" key="5">
    <source>
        <dbReference type="Proteomes" id="UP000663832"/>
    </source>
</evidence>
<dbReference type="OrthoDB" id="75724at2759"/>
<dbReference type="InterPro" id="IPR001251">
    <property type="entry name" value="CRAL-TRIO_dom"/>
</dbReference>
<dbReference type="AlphaFoldDB" id="A0A813WVB8"/>
<evidence type="ECO:0000313" key="6">
    <source>
        <dbReference type="Proteomes" id="UP000663877"/>
    </source>
</evidence>
<dbReference type="SMART" id="SM01100">
    <property type="entry name" value="CRAL_TRIO_N"/>
    <property type="match status" value="1"/>
</dbReference>
<proteinExistence type="predicted"/>
<dbReference type="InterPro" id="IPR052432">
    <property type="entry name" value="PITP/CRAL-TRIO"/>
</dbReference>
<dbReference type="EMBL" id="CAJNOM010000241">
    <property type="protein sequence ID" value="CAF1273239.1"/>
    <property type="molecule type" value="Genomic_DNA"/>
</dbReference>
<dbReference type="SUPFAM" id="SSF52087">
    <property type="entry name" value="CRAL/TRIO domain"/>
    <property type="match status" value="1"/>
</dbReference>
<dbReference type="Pfam" id="PF03765">
    <property type="entry name" value="CRAL_TRIO_N"/>
    <property type="match status" value="1"/>
</dbReference>
<dbReference type="Pfam" id="PF00650">
    <property type="entry name" value="CRAL_TRIO"/>
    <property type="match status" value="1"/>
</dbReference>
<dbReference type="Proteomes" id="UP000663832">
    <property type="component" value="Unassembled WGS sequence"/>
</dbReference>
<dbReference type="EMBL" id="CAJNOI010000026">
    <property type="protein sequence ID" value="CAF0861114.1"/>
    <property type="molecule type" value="Genomic_DNA"/>
</dbReference>
<dbReference type="EMBL" id="CAJNOM010000452">
    <property type="protein sequence ID" value="CAF1446042.1"/>
    <property type="molecule type" value="Genomic_DNA"/>
</dbReference>
<accession>A0A813WVB8</accession>
<keyword evidence="5" id="KW-1185">Reference proteome</keyword>
<reference evidence="2" key="1">
    <citation type="submission" date="2021-02" db="EMBL/GenBank/DDBJ databases">
        <authorList>
            <person name="Nowell W R."/>
        </authorList>
    </citation>
    <scope>NUCLEOTIDE SEQUENCE</scope>
</reference>
<dbReference type="InterPro" id="IPR036273">
    <property type="entry name" value="CRAL/TRIO_N_dom_sf"/>
</dbReference>
<evidence type="ECO:0000313" key="3">
    <source>
        <dbReference type="EMBL" id="CAF1273239.1"/>
    </source>
</evidence>
<dbReference type="SUPFAM" id="SSF46938">
    <property type="entry name" value="CRAL/TRIO N-terminal domain"/>
    <property type="match status" value="1"/>
</dbReference>
<name>A0A813WVB8_9BILA</name>
<dbReference type="InterPro" id="IPR036865">
    <property type="entry name" value="CRAL-TRIO_dom_sf"/>
</dbReference>
<dbReference type="PROSITE" id="PS50191">
    <property type="entry name" value="CRAL_TRIO"/>
    <property type="match status" value="1"/>
</dbReference>
<dbReference type="InterPro" id="IPR011074">
    <property type="entry name" value="CRAL/TRIO_N_dom"/>
</dbReference>
<dbReference type="PANTHER" id="PTHR46590:SF1">
    <property type="entry name" value="PHOSPHATIDYLINOSITOL TRANSFER PROTEIN CSR1"/>
    <property type="match status" value="1"/>
</dbReference>
<dbReference type="PANTHER" id="PTHR46590">
    <property type="entry name" value="PHOSPHATIDYLINOSITOL TRANSFER PROTEIN CSR1-RELATED"/>
    <property type="match status" value="1"/>
</dbReference>
<evidence type="ECO:0000259" key="1">
    <source>
        <dbReference type="PROSITE" id="PS50191"/>
    </source>
</evidence>